<evidence type="ECO:0000259" key="3">
    <source>
        <dbReference type="Pfam" id="PF24340"/>
    </source>
</evidence>
<dbReference type="Pfam" id="PF24344">
    <property type="entry name" value="PH_23"/>
    <property type="match status" value="1"/>
</dbReference>
<feature type="compositionally biased region" description="Basic and acidic residues" evidence="2">
    <location>
        <begin position="357"/>
        <end position="372"/>
    </location>
</feature>
<feature type="compositionally biased region" description="Polar residues" evidence="2">
    <location>
        <begin position="1264"/>
        <end position="1297"/>
    </location>
</feature>
<dbReference type="InterPro" id="IPR056416">
    <property type="entry name" value="DH_2_fung"/>
</dbReference>
<dbReference type="InterPro" id="IPR056222">
    <property type="entry name" value="PH_23"/>
</dbReference>
<evidence type="ECO:0000313" key="7">
    <source>
        <dbReference type="Proteomes" id="UP000809789"/>
    </source>
</evidence>
<dbReference type="Proteomes" id="UP000809789">
    <property type="component" value="Unassembled WGS sequence"/>
</dbReference>
<keyword evidence="1" id="KW-0175">Coiled coil</keyword>
<feature type="compositionally biased region" description="Acidic residues" evidence="2">
    <location>
        <begin position="1360"/>
        <end position="1379"/>
    </location>
</feature>
<gene>
    <name evidence="6" type="ORF">KVT40_002380</name>
</gene>
<comment type="caution">
    <text evidence="6">The sequence shown here is derived from an EMBL/GenBank/DDBJ whole genome shotgun (WGS) entry which is preliminary data.</text>
</comment>
<feature type="compositionally biased region" description="Polar residues" evidence="2">
    <location>
        <begin position="314"/>
        <end position="325"/>
    </location>
</feature>
<evidence type="ECO:0000313" key="6">
    <source>
        <dbReference type="EMBL" id="KAG8630761.1"/>
    </source>
</evidence>
<feature type="compositionally biased region" description="Polar residues" evidence="2">
    <location>
        <begin position="1327"/>
        <end position="1345"/>
    </location>
</feature>
<name>A0A8K0L6C8_9PEZI</name>
<feature type="domain" description="DBL homology" evidence="3">
    <location>
        <begin position="625"/>
        <end position="818"/>
    </location>
</feature>
<feature type="compositionally biased region" description="Basic and acidic residues" evidence="2">
    <location>
        <begin position="164"/>
        <end position="176"/>
    </location>
</feature>
<accession>A0A8K0L6C8</accession>
<feature type="compositionally biased region" description="Basic and acidic residues" evidence="2">
    <location>
        <begin position="72"/>
        <end position="83"/>
    </location>
</feature>
<feature type="region of interest" description="Disordered" evidence="2">
    <location>
        <begin position="35"/>
        <end position="509"/>
    </location>
</feature>
<dbReference type="Pfam" id="PF24340">
    <property type="entry name" value="DH_2"/>
    <property type="match status" value="1"/>
</dbReference>
<feature type="compositionally biased region" description="Polar residues" evidence="2">
    <location>
        <begin position="1656"/>
        <end position="1674"/>
    </location>
</feature>
<keyword evidence="7" id="KW-1185">Reference proteome</keyword>
<feature type="compositionally biased region" description="Low complexity" evidence="2">
    <location>
        <begin position="59"/>
        <end position="71"/>
    </location>
</feature>
<evidence type="ECO:0000256" key="1">
    <source>
        <dbReference type="SAM" id="Coils"/>
    </source>
</evidence>
<evidence type="ECO:0000256" key="2">
    <source>
        <dbReference type="SAM" id="MobiDB-lite"/>
    </source>
</evidence>
<feature type="coiled-coil region" evidence="1">
    <location>
        <begin position="618"/>
        <end position="648"/>
    </location>
</feature>
<feature type="compositionally biased region" description="Basic and acidic residues" evidence="2">
    <location>
        <begin position="436"/>
        <end position="446"/>
    </location>
</feature>
<feature type="compositionally biased region" description="Polar residues" evidence="2">
    <location>
        <begin position="1233"/>
        <end position="1243"/>
    </location>
</feature>
<feature type="compositionally biased region" description="Pro residues" evidence="2">
    <location>
        <begin position="995"/>
        <end position="1006"/>
    </location>
</feature>
<proteinExistence type="predicted"/>
<protein>
    <submittedName>
        <fullName evidence="6">Uncharacterized protein</fullName>
    </submittedName>
</protein>
<feature type="region of interest" description="Disordered" evidence="2">
    <location>
        <begin position="1061"/>
        <end position="1383"/>
    </location>
</feature>
<dbReference type="EMBL" id="JAESVG020000002">
    <property type="protein sequence ID" value="KAG8630761.1"/>
    <property type="molecule type" value="Genomic_DNA"/>
</dbReference>
<dbReference type="OrthoDB" id="5408934at2759"/>
<evidence type="ECO:0000259" key="5">
    <source>
        <dbReference type="Pfam" id="PF24345"/>
    </source>
</evidence>
<dbReference type="Pfam" id="PF24345">
    <property type="entry name" value="PH_24"/>
    <property type="match status" value="1"/>
</dbReference>
<feature type="region of interest" description="Disordered" evidence="2">
    <location>
        <begin position="1396"/>
        <end position="1437"/>
    </location>
</feature>
<evidence type="ECO:0000259" key="4">
    <source>
        <dbReference type="Pfam" id="PF24344"/>
    </source>
</evidence>
<feature type="compositionally biased region" description="Acidic residues" evidence="2">
    <location>
        <begin position="1197"/>
        <end position="1207"/>
    </location>
</feature>
<feature type="compositionally biased region" description="Basic and acidic residues" evidence="2">
    <location>
        <begin position="1110"/>
        <end position="1120"/>
    </location>
</feature>
<feature type="compositionally biased region" description="Polar residues" evidence="2">
    <location>
        <begin position="1080"/>
        <end position="1090"/>
    </location>
</feature>
<sequence length="1818" mass="198585">MPFTPMATRKPSAPEKHLDLTAQDAAYRPATVKQKVKQWQGDGGGVLETPIPPKARGWSLPKSPIKSPVSPVKEKPALLHKEPQGPPLPEGYQAKPLDIIRDTKTGAHALVKSRSPPKPATTSNKPGPATWDPNRKVFVRKRENKPQAYEEDEMKLATSPKKRVISDGHWRKDKSPIKSPGNPRYMAVAEPKQRIITQKSTPDFRSRPPKPAATTAFAVRKAQERPKWMAMDPTRDPDLVASMTRKRSRSRSRERRGDSSSVNVERAVPRPGRTPNTPQKTPRKVSDRHSFDSDSTERAAETRRPQTARRTSHRNPPSSPMTSDVGTEDPFSLASPCPDDSISRVGMPKSAPQRLPSRKEQPRKLSKPEPRKASVPAPVYQEPTSAKQKSPPGPPPVFGNRIEAWLGGQSDPFWDETTTAMDDARSSIPSPVPEPLRPRKKEDKQASPDVRQPLKQGGQSRKFSYEQDEYVMSGGLKTSPSNKENGSDARKASYELGDEQNFNKRKSSSGQAGIGLGIGLGINMLRREAPTTGKALSTIASEVTQEPYQARTSPPSIAEESYAASSISLTTIGGRPAAASSKKSPSLKRRLTKHDDLMTVLSIPTTAHSLASARSFRKERLRADKQSKEEVLQELAKEEEKYRRELLTLVDGIIPVLLSSVLAKSGSRSPSSPLGKDGTKQNATQPIVDMGVALERLKTQHRRMPQTNPGALLIWAQNAARIYEDYIKAWKMGFDDVVINLPKGDKAAWAEGLSRNAAGDLVNGKGERVDVAFLLKRPLVRVKNLTKTFRAINHLIPSPDAIAMSERYHALMVAARKKSNDELARIEDEAAASIDPTRARDPRSLAPLAGVRIDASRSVRARDYFEMTLRHTTGQQLDCAIEIVIRDNDADPDKGGDVLFCEVSDTGRWLLFPPVIQEMVSARRGKTDSEMIMMIRGVASDGNDWSELLTLHSSSEEAVDEWSNMLSDGPVPPSPTATEFTLSMPTPLTPDVDLIPPPLSPTPPSPGRTGRPNVTFKSRTPSPKEVEIPIGEQARKTSKRWSFSIGGTAADLLDQATPRVFKKVSGSHPPGSMDNRRTSRNMSSPSGQRSSRVDRPGDPYAYTDSSVSRDLPHGRSDLSRARSIRSRGTPTKSAPASPRSDYSESTIKDRSPTRSPQPRRPSMARSRPTGDSFGTDRSSELSYSVWMPSTVSGSHPDDDDISSDEEYDQRPTASSQGSRAHTEPLSPRPAFHTRTSSTPSGSMPTIPRIRPSVPSTPASERPTSKGSYLSSDISHGPQTPTRPTMTRSEGSRLSSDVSIDAPSSAPGKLQKFVAGLKSDKSPDPKSTSQTSSRPKSGFFSASNFLKNRRPSSPLKREYDPAAEEAISDTDSEDSYDDIDSLSTHSSDLEDEAYDHFSQASPQVPSQQFPKATPPQSLASMSGPSLEPSNSASQGPYRAVPPSAPLAAIKGVAMIFSWSDRGAWDPLHPVEVSVVVSAGLIEAFTMPDSHSVPSMENGQEVSPSHFNIAPLVALELTPLVPLRRGTALDISIRSPPTDNSQIRSSNNVMFRSRSPEECERLYGLINQARINNATYIALQNARPHENQGTWAAQMDKRNAMRSSSGSFFGLGSRRGSTYRSNSIRKRSSAMSESSVGTMNTAFSALRRLSGTWRKGENSTNSDSLESGYSTPVRNSMMSSGLGPDLALGIKEMRVRIYHRENASKWRDMGSARLTIMLPDRPSSAGSPAARVDTKRIVVKGTTKGETLLDETLAEGAFERVARTGIAVSVWRDNAGSTEGVGRAVDKGGVGANRMDVYMVQMKSERDAAYTFGLVGKLRY</sequence>
<feature type="region of interest" description="Disordered" evidence="2">
    <location>
        <begin position="987"/>
        <end position="1039"/>
    </location>
</feature>
<reference evidence="6" key="1">
    <citation type="submission" date="2021-07" db="EMBL/GenBank/DDBJ databases">
        <title>Elsinoe batatas strain:CRI-CJ2 Genome sequencing and assembly.</title>
        <authorList>
            <person name="Huang L."/>
        </authorList>
    </citation>
    <scope>NUCLEOTIDE SEQUENCE</scope>
    <source>
        <strain evidence="6">CRI-CJ2</strain>
    </source>
</reference>
<feature type="compositionally biased region" description="Basic and acidic residues" evidence="2">
    <location>
        <begin position="284"/>
        <end position="304"/>
    </location>
</feature>
<feature type="domain" description="PH" evidence="5">
    <location>
        <begin position="1442"/>
        <end position="1581"/>
    </location>
</feature>
<feature type="region of interest" description="Disordered" evidence="2">
    <location>
        <begin position="1651"/>
        <end position="1674"/>
    </location>
</feature>
<feature type="compositionally biased region" description="Basic residues" evidence="2">
    <location>
        <begin position="244"/>
        <end position="254"/>
    </location>
</feature>
<feature type="domain" description="PH" evidence="4">
    <location>
        <begin position="832"/>
        <end position="973"/>
    </location>
</feature>
<feature type="compositionally biased region" description="Basic and acidic residues" evidence="2">
    <location>
        <begin position="221"/>
        <end position="238"/>
    </location>
</feature>
<organism evidence="6 7">
    <name type="scientific">Elsinoe batatas</name>
    <dbReference type="NCBI Taxonomy" id="2601811"/>
    <lineage>
        <taxon>Eukaryota</taxon>
        <taxon>Fungi</taxon>
        <taxon>Dikarya</taxon>
        <taxon>Ascomycota</taxon>
        <taxon>Pezizomycotina</taxon>
        <taxon>Dothideomycetes</taxon>
        <taxon>Dothideomycetidae</taxon>
        <taxon>Myriangiales</taxon>
        <taxon>Elsinoaceae</taxon>
        <taxon>Elsinoe</taxon>
    </lineage>
</organism>
<feature type="compositionally biased region" description="Polar residues" evidence="2">
    <location>
        <begin position="1397"/>
        <end position="1433"/>
    </location>
</feature>
<dbReference type="InterPro" id="IPR056223">
    <property type="entry name" value="PH_24"/>
</dbReference>